<accession>A0A1R3SWV9</accession>
<dbReference type="PROSITE" id="PS50994">
    <property type="entry name" value="INTEGRASE"/>
    <property type="match status" value="1"/>
</dbReference>
<name>A0A1R3SWV9_9BACT</name>
<dbReference type="PANTHER" id="PTHR46889">
    <property type="entry name" value="TRANSPOSASE INSF FOR INSERTION SEQUENCE IS3B-RELATED"/>
    <property type="match status" value="1"/>
</dbReference>
<gene>
    <name evidence="2" type="ORF">PSM36_1954</name>
</gene>
<dbReference type="SUPFAM" id="SSF53098">
    <property type="entry name" value="Ribonuclease H-like"/>
    <property type="match status" value="1"/>
</dbReference>
<dbReference type="Proteomes" id="UP000187464">
    <property type="component" value="Chromosome I"/>
</dbReference>
<dbReference type="Gene3D" id="3.30.420.10">
    <property type="entry name" value="Ribonuclease H-like superfamily/Ribonuclease H"/>
    <property type="match status" value="1"/>
</dbReference>
<organism evidence="2 3">
    <name type="scientific">Proteiniphilum saccharofermentans</name>
    <dbReference type="NCBI Taxonomy" id="1642647"/>
    <lineage>
        <taxon>Bacteria</taxon>
        <taxon>Pseudomonadati</taxon>
        <taxon>Bacteroidota</taxon>
        <taxon>Bacteroidia</taxon>
        <taxon>Bacteroidales</taxon>
        <taxon>Dysgonomonadaceae</taxon>
        <taxon>Proteiniphilum</taxon>
    </lineage>
</organism>
<proteinExistence type="predicted"/>
<keyword evidence="3" id="KW-1185">Reference proteome</keyword>
<dbReference type="InterPro" id="IPR012337">
    <property type="entry name" value="RNaseH-like_sf"/>
</dbReference>
<dbReference type="AlphaFoldDB" id="A0A1R3SWV9"/>
<evidence type="ECO:0000313" key="3">
    <source>
        <dbReference type="Proteomes" id="UP000187464"/>
    </source>
</evidence>
<dbReference type="PANTHER" id="PTHR46889:SF4">
    <property type="entry name" value="TRANSPOSASE INSO FOR INSERTION SEQUENCE ELEMENT IS911B-RELATED"/>
    <property type="match status" value="1"/>
</dbReference>
<protein>
    <submittedName>
        <fullName evidence="2">Putative transposase OrfB</fullName>
    </submittedName>
</protein>
<evidence type="ECO:0000259" key="1">
    <source>
        <dbReference type="PROSITE" id="PS50994"/>
    </source>
</evidence>
<dbReference type="InterPro" id="IPR001584">
    <property type="entry name" value="Integrase_cat-core"/>
</dbReference>
<dbReference type="InterPro" id="IPR050900">
    <property type="entry name" value="Transposase_IS3/IS150/IS904"/>
</dbReference>
<dbReference type="GO" id="GO:0003676">
    <property type="term" value="F:nucleic acid binding"/>
    <property type="evidence" value="ECO:0007669"/>
    <property type="project" value="InterPro"/>
</dbReference>
<dbReference type="Pfam" id="PF13333">
    <property type="entry name" value="rve_2"/>
    <property type="match status" value="1"/>
</dbReference>
<evidence type="ECO:0000313" key="2">
    <source>
        <dbReference type="EMBL" id="SCD20763.1"/>
    </source>
</evidence>
<dbReference type="STRING" id="1642647.PSM36_1954"/>
<dbReference type="KEGG" id="psac:PSM36_1954"/>
<dbReference type="GO" id="GO:0015074">
    <property type="term" value="P:DNA integration"/>
    <property type="evidence" value="ECO:0007669"/>
    <property type="project" value="InterPro"/>
</dbReference>
<dbReference type="InterPro" id="IPR036397">
    <property type="entry name" value="RNaseH_sf"/>
</dbReference>
<reference evidence="2 3" key="1">
    <citation type="submission" date="2016-08" db="EMBL/GenBank/DDBJ databases">
        <authorList>
            <person name="Seilhamer J.J."/>
        </authorList>
    </citation>
    <scope>NUCLEOTIDE SEQUENCE [LARGE SCALE GENOMIC DNA]</scope>
    <source>
        <strain evidence="2">M3/6</strain>
    </source>
</reference>
<sequence length="122" mass="14567">MLSHIKTGRTFKEGMIFHSDRGIQYACKQTVNLLQYYRVEQSMSGKGNCWDNAVAESFFKSFKTELIYGTKLKTREQTRLDIFEYIESWYNHKRRFSALGNLTIDEYWEQYNIKKQLIKNVA</sequence>
<feature type="domain" description="Integrase catalytic" evidence="1">
    <location>
        <begin position="1"/>
        <end position="112"/>
    </location>
</feature>
<dbReference type="EMBL" id="LT605205">
    <property type="protein sequence ID" value="SCD20763.1"/>
    <property type="molecule type" value="Genomic_DNA"/>
</dbReference>